<protein>
    <submittedName>
        <fullName evidence="13">Early nodulin-like protein 3</fullName>
    </submittedName>
</protein>
<feature type="domain" description="Phytocyanin" evidence="12">
    <location>
        <begin position="166"/>
        <end position="267"/>
    </location>
</feature>
<dbReference type="GO" id="GO:0009055">
    <property type="term" value="F:electron transfer activity"/>
    <property type="evidence" value="ECO:0007669"/>
    <property type="project" value="InterPro"/>
</dbReference>
<evidence type="ECO:0000256" key="5">
    <source>
        <dbReference type="ARBA" id="ARBA00023136"/>
    </source>
</evidence>
<dbReference type="Pfam" id="PF02298">
    <property type="entry name" value="Cu_bind_like"/>
    <property type="match status" value="1"/>
</dbReference>
<dbReference type="PROSITE" id="PS51485">
    <property type="entry name" value="PHYTOCYANIN"/>
    <property type="match status" value="1"/>
</dbReference>
<keyword evidence="6" id="KW-1015">Disulfide bond</keyword>
<comment type="subcellular location">
    <subcellularLocation>
        <location evidence="1">Cell membrane</location>
        <topology evidence="1">Lipid-anchor</topology>
        <topology evidence="1">GPI-anchor</topology>
    </subcellularLocation>
</comment>
<keyword evidence="2" id="KW-1003">Cell membrane</keyword>
<keyword evidence="8" id="KW-0449">Lipoprotein</keyword>
<dbReference type="SUPFAM" id="SSF49503">
    <property type="entry name" value="Cupredoxins"/>
    <property type="match status" value="1"/>
</dbReference>
<evidence type="ECO:0000256" key="11">
    <source>
        <dbReference type="SAM" id="Phobius"/>
    </source>
</evidence>
<dbReference type="Gene3D" id="2.60.40.420">
    <property type="entry name" value="Cupredoxins - blue copper proteins"/>
    <property type="match status" value="1"/>
</dbReference>
<feature type="compositionally biased region" description="Low complexity" evidence="10">
    <location>
        <begin position="284"/>
        <end position="308"/>
    </location>
</feature>
<feature type="compositionally biased region" description="Polar residues" evidence="10">
    <location>
        <begin position="49"/>
        <end position="66"/>
    </location>
</feature>
<keyword evidence="11" id="KW-0812">Transmembrane</keyword>
<keyword evidence="3" id="KW-0336">GPI-anchor</keyword>
<gene>
    <name evidence="13" type="ORF">Slati_2076600</name>
</gene>
<feature type="region of interest" description="Disordered" evidence="10">
    <location>
        <begin position="1"/>
        <end position="75"/>
    </location>
</feature>
<dbReference type="PANTHER" id="PTHR33021:SF185">
    <property type="entry name" value="EARLY NODULIN-LIKE PROTEIN 3-RELATED"/>
    <property type="match status" value="1"/>
</dbReference>
<keyword evidence="11" id="KW-1133">Transmembrane helix</keyword>
<comment type="caution">
    <text evidence="13">The sequence shown here is derived from an EMBL/GenBank/DDBJ whole genome shotgun (WGS) entry which is preliminary data.</text>
</comment>
<dbReference type="InterPro" id="IPR039391">
    <property type="entry name" value="Phytocyanin-like"/>
</dbReference>
<evidence type="ECO:0000256" key="2">
    <source>
        <dbReference type="ARBA" id="ARBA00022475"/>
    </source>
</evidence>
<evidence type="ECO:0000256" key="8">
    <source>
        <dbReference type="ARBA" id="ARBA00023288"/>
    </source>
</evidence>
<dbReference type="InterPro" id="IPR003245">
    <property type="entry name" value="Phytocyanin_dom"/>
</dbReference>
<dbReference type="CDD" id="cd11019">
    <property type="entry name" value="OsENODL1_like"/>
    <property type="match status" value="1"/>
</dbReference>
<evidence type="ECO:0000259" key="12">
    <source>
        <dbReference type="PROSITE" id="PS51485"/>
    </source>
</evidence>
<evidence type="ECO:0000256" key="9">
    <source>
        <dbReference type="ARBA" id="ARBA00035011"/>
    </source>
</evidence>
<evidence type="ECO:0000256" key="10">
    <source>
        <dbReference type="SAM" id="MobiDB-lite"/>
    </source>
</evidence>
<reference evidence="13" key="2">
    <citation type="journal article" date="2024" name="Plant">
        <title>Genomic evolution and insights into agronomic trait innovations of Sesamum species.</title>
        <authorList>
            <person name="Miao H."/>
            <person name="Wang L."/>
            <person name="Qu L."/>
            <person name="Liu H."/>
            <person name="Sun Y."/>
            <person name="Le M."/>
            <person name="Wang Q."/>
            <person name="Wei S."/>
            <person name="Zheng Y."/>
            <person name="Lin W."/>
            <person name="Duan Y."/>
            <person name="Cao H."/>
            <person name="Xiong S."/>
            <person name="Wang X."/>
            <person name="Wei L."/>
            <person name="Li C."/>
            <person name="Ma Q."/>
            <person name="Ju M."/>
            <person name="Zhao R."/>
            <person name="Li G."/>
            <person name="Mu C."/>
            <person name="Tian Q."/>
            <person name="Mei H."/>
            <person name="Zhang T."/>
            <person name="Gao T."/>
            <person name="Zhang H."/>
        </authorList>
    </citation>
    <scope>NUCLEOTIDE SEQUENCE</scope>
    <source>
        <strain evidence="13">KEN1</strain>
    </source>
</reference>
<keyword evidence="5 11" id="KW-0472">Membrane</keyword>
<evidence type="ECO:0000256" key="1">
    <source>
        <dbReference type="ARBA" id="ARBA00004609"/>
    </source>
</evidence>
<evidence type="ECO:0000256" key="7">
    <source>
        <dbReference type="ARBA" id="ARBA00023180"/>
    </source>
</evidence>
<organism evidence="13">
    <name type="scientific">Sesamum latifolium</name>
    <dbReference type="NCBI Taxonomy" id="2727402"/>
    <lineage>
        <taxon>Eukaryota</taxon>
        <taxon>Viridiplantae</taxon>
        <taxon>Streptophyta</taxon>
        <taxon>Embryophyta</taxon>
        <taxon>Tracheophyta</taxon>
        <taxon>Spermatophyta</taxon>
        <taxon>Magnoliopsida</taxon>
        <taxon>eudicotyledons</taxon>
        <taxon>Gunneridae</taxon>
        <taxon>Pentapetalae</taxon>
        <taxon>asterids</taxon>
        <taxon>lamiids</taxon>
        <taxon>Lamiales</taxon>
        <taxon>Pedaliaceae</taxon>
        <taxon>Sesamum</taxon>
    </lineage>
</organism>
<dbReference type="EMBL" id="JACGWN010000007">
    <property type="protein sequence ID" value="KAL0443539.1"/>
    <property type="molecule type" value="Genomic_DNA"/>
</dbReference>
<evidence type="ECO:0000256" key="4">
    <source>
        <dbReference type="ARBA" id="ARBA00022729"/>
    </source>
</evidence>
<evidence type="ECO:0000256" key="3">
    <source>
        <dbReference type="ARBA" id="ARBA00022622"/>
    </source>
</evidence>
<comment type="similarity">
    <text evidence="9">Belongs to the early nodulin-like (ENODL) family.</text>
</comment>
<evidence type="ECO:0000256" key="6">
    <source>
        <dbReference type="ARBA" id="ARBA00023157"/>
    </source>
</evidence>
<evidence type="ECO:0000313" key="13">
    <source>
        <dbReference type="EMBL" id="KAL0443539.1"/>
    </source>
</evidence>
<dbReference type="GO" id="GO:0005886">
    <property type="term" value="C:plasma membrane"/>
    <property type="evidence" value="ECO:0007669"/>
    <property type="project" value="UniProtKB-SubCell"/>
</dbReference>
<proteinExistence type="inferred from homology"/>
<feature type="region of interest" description="Disordered" evidence="10">
    <location>
        <begin position="273"/>
        <end position="325"/>
    </location>
</feature>
<feature type="transmembrane region" description="Helical" evidence="11">
    <location>
        <begin position="338"/>
        <end position="358"/>
    </location>
</feature>
<name>A0AAW2WNL1_9LAMI</name>
<dbReference type="InterPro" id="IPR041846">
    <property type="entry name" value="ENL_dom"/>
</dbReference>
<dbReference type="InterPro" id="IPR008972">
    <property type="entry name" value="Cupredoxin"/>
</dbReference>
<reference evidence="13" key="1">
    <citation type="submission" date="2020-06" db="EMBL/GenBank/DDBJ databases">
        <authorList>
            <person name="Li T."/>
            <person name="Hu X."/>
            <person name="Zhang T."/>
            <person name="Song X."/>
            <person name="Zhang H."/>
            <person name="Dai N."/>
            <person name="Sheng W."/>
            <person name="Hou X."/>
            <person name="Wei L."/>
        </authorList>
    </citation>
    <scope>NUCLEOTIDE SEQUENCE</scope>
    <source>
        <strain evidence="13">KEN1</strain>
        <tissue evidence="13">Leaf</tissue>
    </source>
</reference>
<keyword evidence="7" id="KW-0325">Glycoprotein</keyword>
<sequence>MEGAHTSLEDSRERMVPLTLEDSPRMITISVQGQDVPLEEKISPAPKQVSYSKNKPCPKQTSSSENPAPKGHPLQKGDALFRLESARSLYFREEWIEVVRIRPDLPLSSEYRALRGPSLSARSSSCQGASSLLGLMWSNVVADLEIYVHLFLVVFAAFTSHSSHAYQLIVGGKDGWVINPSENYSHWAGRLRFQVNDTLLFKYNKGSDSVLVVNNQDYDSCNTANPILRLDDGNSVFKFDRSGPFFFISGNKSNCGKGQKLIIVVLAVRNRRSPPRAPSPSPAEAPATRASSPSSSTSPPGVQAPAPAGGDGDAADGGNAAGHPPPRSYATPACAPSFVLMSTVSFVLSVCLGGFIAAT</sequence>
<dbReference type="PANTHER" id="PTHR33021">
    <property type="entry name" value="BLUE COPPER PROTEIN"/>
    <property type="match status" value="1"/>
</dbReference>
<accession>A0AAW2WNL1</accession>
<keyword evidence="4" id="KW-0732">Signal</keyword>
<dbReference type="AlphaFoldDB" id="A0AAW2WNL1"/>
<dbReference type="FunFam" id="2.60.40.420:FF:000010">
    <property type="entry name" value="Early nodulin-like protein 1"/>
    <property type="match status" value="1"/>
</dbReference>
<dbReference type="GO" id="GO:0098552">
    <property type="term" value="C:side of membrane"/>
    <property type="evidence" value="ECO:0007669"/>
    <property type="project" value="UniProtKB-KW"/>
</dbReference>